<sequence length="73" mass="7840">MAQLICPSCGSEYFLTSKTGPKTIFKVTAEGAVQVIQSPTNSFRDGDIDQHNICCGACSWIGKLDGLAESQRD</sequence>
<dbReference type="Proteomes" id="UP000184603">
    <property type="component" value="Unassembled WGS sequence"/>
</dbReference>
<accession>A0A1M7Y4S7</accession>
<evidence type="ECO:0000313" key="2">
    <source>
        <dbReference type="Proteomes" id="UP000184603"/>
    </source>
</evidence>
<protein>
    <submittedName>
        <fullName evidence="1">Uncharacterized protein</fullName>
    </submittedName>
</protein>
<proteinExistence type="predicted"/>
<name>A0A1M7Y4S7_9BACT</name>
<reference evidence="1 2" key="1">
    <citation type="submission" date="2016-12" db="EMBL/GenBank/DDBJ databases">
        <authorList>
            <person name="Song W.-J."/>
            <person name="Kurnit D.M."/>
        </authorList>
    </citation>
    <scope>NUCLEOTIDE SEQUENCE [LARGE SCALE GENOMIC DNA]</scope>
    <source>
        <strain evidence="1 2">DSM 18488</strain>
    </source>
</reference>
<dbReference type="AlphaFoldDB" id="A0A1M7Y4S7"/>
<organism evidence="1 2">
    <name type="scientific">Desulfopila aestuarii DSM 18488</name>
    <dbReference type="NCBI Taxonomy" id="1121416"/>
    <lineage>
        <taxon>Bacteria</taxon>
        <taxon>Pseudomonadati</taxon>
        <taxon>Thermodesulfobacteriota</taxon>
        <taxon>Desulfobulbia</taxon>
        <taxon>Desulfobulbales</taxon>
        <taxon>Desulfocapsaceae</taxon>
        <taxon>Desulfopila</taxon>
    </lineage>
</organism>
<keyword evidence="2" id="KW-1185">Reference proteome</keyword>
<dbReference type="EMBL" id="FRFE01000007">
    <property type="protein sequence ID" value="SHO47351.1"/>
    <property type="molecule type" value="Genomic_DNA"/>
</dbReference>
<gene>
    <name evidence="1" type="ORF">SAMN02745220_01841</name>
</gene>
<evidence type="ECO:0000313" key="1">
    <source>
        <dbReference type="EMBL" id="SHO47351.1"/>
    </source>
</evidence>